<evidence type="ECO:0000256" key="1">
    <source>
        <dbReference type="SAM" id="MobiDB-lite"/>
    </source>
</evidence>
<accession>A0A8X7CA47</accession>
<feature type="region of interest" description="Disordered" evidence="1">
    <location>
        <begin position="1"/>
        <end position="69"/>
    </location>
</feature>
<evidence type="ECO:0000313" key="3">
    <source>
        <dbReference type="Proteomes" id="UP000886998"/>
    </source>
</evidence>
<sequence>MSVEDLIRLQEHRSDGCQETTSKSEENPGSGTPSINPVIETKIPVATSPAAPSNQTSSQNPLPLLLCLK</sequence>
<gene>
    <name evidence="2" type="ORF">TNIN_125461</name>
</gene>
<dbReference type="AlphaFoldDB" id="A0A8X7CA47"/>
<organism evidence="2 3">
    <name type="scientific">Trichonephila inaurata madagascariensis</name>
    <dbReference type="NCBI Taxonomy" id="2747483"/>
    <lineage>
        <taxon>Eukaryota</taxon>
        <taxon>Metazoa</taxon>
        <taxon>Ecdysozoa</taxon>
        <taxon>Arthropoda</taxon>
        <taxon>Chelicerata</taxon>
        <taxon>Arachnida</taxon>
        <taxon>Araneae</taxon>
        <taxon>Araneomorphae</taxon>
        <taxon>Entelegynae</taxon>
        <taxon>Araneoidea</taxon>
        <taxon>Nephilidae</taxon>
        <taxon>Trichonephila</taxon>
        <taxon>Trichonephila inaurata</taxon>
    </lineage>
</organism>
<dbReference type="EMBL" id="BMAV01012355">
    <property type="protein sequence ID" value="GFY58952.1"/>
    <property type="molecule type" value="Genomic_DNA"/>
</dbReference>
<protein>
    <submittedName>
        <fullName evidence="2">Uncharacterized protein</fullName>
    </submittedName>
</protein>
<dbReference type="Proteomes" id="UP000886998">
    <property type="component" value="Unassembled WGS sequence"/>
</dbReference>
<feature type="compositionally biased region" description="Polar residues" evidence="1">
    <location>
        <begin position="50"/>
        <end position="61"/>
    </location>
</feature>
<name>A0A8X7CA47_9ARAC</name>
<comment type="caution">
    <text evidence="2">The sequence shown here is derived from an EMBL/GenBank/DDBJ whole genome shotgun (WGS) entry which is preliminary data.</text>
</comment>
<reference evidence="2" key="1">
    <citation type="submission" date="2020-08" db="EMBL/GenBank/DDBJ databases">
        <title>Multicomponent nature underlies the extraordinary mechanical properties of spider dragline silk.</title>
        <authorList>
            <person name="Kono N."/>
            <person name="Nakamura H."/>
            <person name="Mori M."/>
            <person name="Yoshida Y."/>
            <person name="Ohtoshi R."/>
            <person name="Malay A.D."/>
            <person name="Moran D.A.P."/>
            <person name="Tomita M."/>
            <person name="Numata K."/>
            <person name="Arakawa K."/>
        </authorList>
    </citation>
    <scope>NUCLEOTIDE SEQUENCE</scope>
</reference>
<keyword evidence="3" id="KW-1185">Reference proteome</keyword>
<evidence type="ECO:0000313" key="2">
    <source>
        <dbReference type="EMBL" id="GFY58952.1"/>
    </source>
</evidence>
<proteinExistence type="predicted"/>
<feature type="compositionally biased region" description="Basic and acidic residues" evidence="1">
    <location>
        <begin position="1"/>
        <end position="26"/>
    </location>
</feature>